<protein>
    <submittedName>
        <fullName evidence="1">Uncharacterized protein</fullName>
    </submittedName>
</protein>
<dbReference type="Proteomes" id="UP000007266">
    <property type="component" value="Linkage group 2"/>
</dbReference>
<gene>
    <name evidence="1" type="primary">GLEAN_12932</name>
    <name evidence="1" type="ORF">TcasGA2_TC012932</name>
</gene>
<dbReference type="EMBL" id="KQ971310">
    <property type="protein sequence ID" value="EFA11922.1"/>
    <property type="molecule type" value="Genomic_DNA"/>
</dbReference>
<dbReference type="PhylomeDB" id="D7EL71"/>
<accession>D7EL71</accession>
<dbReference type="PANTHER" id="PTHR34825">
    <property type="entry name" value="CONSERVED PROTEIN, WITH A WEAK D-GALACTARATE DEHYDRATASE/ALTRONATE HYDROLASE DOMAIN"/>
    <property type="match status" value="1"/>
</dbReference>
<evidence type="ECO:0000313" key="1">
    <source>
        <dbReference type="EMBL" id="EFA11922.1"/>
    </source>
</evidence>
<proteinExistence type="predicted"/>
<dbReference type="InParanoid" id="D7EL71"/>
<reference evidence="1 2" key="2">
    <citation type="journal article" date="2010" name="Nucleic Acids Res.">
        <title>BeetleBase in 2010: revisions to provide comprehensive genomic information for Tribolium castaneum.</title>
        <authorList>
            <person name="Kim H.S."/>
            <person name="Murphy T."/>
            <person name="Xia J."/>
            <person name="Caragea D."/>
            <person name="Park Y."/>
            <person name="Beeman R.W."/>
            <person name="Lorenzen M.D."/>
            <person name="Butcher S."/>
            <person name="Manak J.R."/>
            <person name="Brown S.J."/>
        </authorList>
    </citation>
    <scope>GENOME REANNOTATION</scope>
    <source>
        <strain evidence="1 2">Georgia GA2</strain>
    </source>
</reference>
<evidence type="ECO:0000313" key="2">
    <source>
        <dbReference type="Proteomes" id="UP000007266"/>
    </source>
</evidence>
<keyword evidence="2" id="KW-1185">Reference proteome</keyword>
<organism evidence="1 2">
    <name type="scientific">Tribolium castaneum</name>
    <name type="common">Red flour beetle</name>
    <dbReference type="NCBI Taxonomy" id="7070"/>
    <lineage>
        <taxon>Eukaryota</taxon>
        <taxon>Metazoa</taxon>
        <taxon>Ecdysozoa</taxon>
        <taxon>Arthropoda</taxon>
        <taxon>Hexapoda</taxon>
        <taxon>Insecta</taxon>
        <taxon>Pterygota</taxon>
        <taxon>Neoptera</taxon>
        <taxon>Endopterygota</taxon>
        <taxon>Coleoptera</taxon>
        <taxon>Polyphaga</taxon>
        <taxon>Cucujiformia</taxon>
        <taxon>Tenebrionidae</taxon>
        <taxon>Tenebrionidae incertae sedis</taxon>
        <taxon>Tribolium</taxon>
    </lineage>
</organism>
<dbReference type="AlphaFoldDB" id="D7EL71"/>
<dbReference type="PANTHER" id="PTHR34825:SF1">
    <property type="entry name" value="AAA-ATPASE-LIKE DOMAIN-CONTAINING PROTEIN"/>
    <property type="match status" value="1"/>
</dbReference>
<name>D7EL71_TRICA</name>
<sequence>MYKLVDVITGLKNLIKSLRIHWDRKPMFLVDEVDKPCVAAMESKLSEEQVRAIGTTITNVICSILKTGDEQLKLQAVLVTGICKFVSYGLAPMDNTTPVYFLSDERFSKYYGLTAQDVETLVKRRCGLGGDAKKTEEIISDINAKYNGYYQPSCSGEYKKGARYCLFSVLNYINGRDLEDWCFWSDGGFLTGKLVSTQEICRNYECYSKTVL</sequence>
<dbReference type="HOGENOM" id="CLU_1301149_0_0_1"/>
<reference evidence="1 2" key="1">
    <citation type="journal article" date="2008" name="Nature">
        <title>The genome of the model beetle and pest Tribolium castaneum.</title>
        <authorList>
            <consortium name="Tribolium Genome Sequencing Consortium"/>
            <person name="Richards S."/>
            <person name="Gibbs R.A."/>
            <person name="Weinstock G.M."/>
            <person name="Brown S.J."/>
            <person name="Denell R."/>
            <person name="Beeman R.W."/>
            <person name="Gibbs R."/>
            <person name="Beeman R.W."/>
            <person name="Brown S.J."/>
            <person name="Bucher G."/>
            <person name="Friedrich M."/>
            <person name="Grimmelikhuijzen C.J."/>
            <person name="Klingler M."/>
            <person name="Lorenzen M."/>
            <person name="Richards S."/>
            <person name="Roth S."/>
            <person name="Schroder R."/>
            <person name="Tautz D."/>
            <person name="Zdobnov E.M."/>
            <person name="Muzny D."/>
            <person name="Gibbs R.A."/>
            <person name="Weinstock G.M."/>
            <person name="Attaway T."/>
            <person name="Bell S."/>
            <person name="Buhay C.J."/>
            <person name="Chandrabose M.N."/>
            <person name="Chavez D."/>
            <person name="Clerk-Blankenburg K.P."/>
            <person name="Cree A."/>
            <person name="Dao M."/>
            <person name="Davis C."/>
            <person name="Chacko J."/>
            <person name="Dinh H."/>
            <person name="Dugan-Rocha S."/>
            <person name="Fowler G."/>
            <person name="Garner T.T."/>
            <person name="Garnes J."/>
            <person name="Gnirke A."/>
            <person name="Hawes A."/>
            <person name="Hernandez J."/>
            <person name="Hines S."/>
            <person name="Holder M."/>
            <person name="Hume J."/>
            <person name="Jhangiani S.N."/>
            <person name="Joshi V."/>
            <person name="Khan Z.M."/>
            <person name="Jackson L."/>
            <person name="Kovar C."/>
            <person name="Kowis A."/>
            <person name="Lee S."/>
            <person name="Lewis L.R."/>
            <person name="Margolis J."/>
            <person name="Morgan M."/>
            <person name="Nazareth L.V."/>
            <person name="Nguyen N."/>
            <person name="Okwuonu G."/>
            <person name="Parker D."/>
            <person name="Richards S."/>
            <person name="Ruiz S.J."/>
            <person name="Santibanez J."/>
            <person name="Savard J."/>
            <person name="Scherer S.E."/>
            <person name="Schneider B."/>
            <person name="Sodergren E."/>
            <person name="Tautz D."/>
            <person name="Vattahil S."/>
            <person name="Villasana D."/>
            <person name="White C.S."/>
            <person name="Wright R."/>
            <person name="Park Y."/>
            <person name="Beeman R.W."/>
            <person name="Lord J."/>
            <person name="Oppert B."/>
            <person name="Lorenzen M."/>
            <person name="Brown S."/>
            <person name="Wang L."/>
            <person name="Savard J."/>
            <person name="Tautz D."/>
            <person name="Richards S."/>
            <person name="Weinstock G."/>
            <person name="Gibbs R.A."/>
            <person name="Liu Y."/>
            <person name="Worley K."/>
            <person name="Weinstock G."/>
            <person name="Elsik C.G."/>
            <person name="Reese J.T."/>
            <person name="Elhaik E."/>
            <person name="Landan G."/>
            <person name="Graur D."/>
            <person name="Arensburger P."/>
            <person name="Atkinson P."/>
            <person name="Beeman R.W."/>
            <person name="Beidler J."/>
            <person name="Brown S.J."/>
            <person name="Demuth J.P."/>
            <person name="Drury D.W."/>
            <person name="Du Y.Z."/>
            <person name="Fujiwara H."/>
            <person name="Lorenzen M."/>
            <person name="Maselli V."/>
            <person name="Osanai M."/>
            <person name="Park Y."/>
            <person name="Robertson H.M."/>
            <person name="Tu Z."/>
            <person name="Wang J.J."/>
            <person name="Wang S."/>
            <person name="Richards S."/>
            <person name="Song H."/>
            <person name="Zhang L."/>
            <person name="Sodergren E."/>
            <person name="Werner D."/>
            <person name="Stanke M."/>
            <person name="Morgenstern B."/>
            <person name="Solovyev V."/>
            <person name="Kosarev P."/>
            <person name="Brown G."/>
            <person name="Chen H.C."/>
            <person name="Ermolaeva O."/>
            <person name="Hlavina W."/>
            <person name="Kapustin Y."/>
            <person name="Kiryutin B."/>
            <person name="Kitts P."/>
            <person name="Maglott D."/>
            <person name="Pruitt K."/>
            <person name="Sapojnikov V."/>
            <person name="Souvorov A."/>
            <person name="Mackey A.J."/>
            <person name="Waterhouse R.M."/>
            <person name="Wyder S."/>
            <person name="Zdobnov E.M."/>
            <person name="Zdobnov E.M."/>
            <person name="Wyder S."/>
            <person name="Kriventseva E.V."/>
            <person name="Kadowaki T."/>
            <person name="Bork P."/>
            <person name="Aranda M."/>
            <person name="Bao R."/>
            <person name="Beermann A."/>
            <person name="Berns N."/>
            <person name="Bolognesi R."/>
            <person name="Bonneton F."/>
            <person name="Bopp D."/>
            <person name="Brown S.J."/>
            <person name="Bucher G."/>
            <person name="Butts T."/>
            <person name="Chaumot A."/>
            <person name="Denell R.E."/>
            <person name="Ferrier D.E."/>
            <person name="Friedrich M."/>
            <person name="Gordon C.M."/>
            <person name="Jindra M."/>
            <person name="Klingler M."/>
            <person name="Lan Q."/>
            <person name="Lattorff H.M."/>
            <person name="Laudet V."/>
            <person name="von Levetsow C."/>
            <person name="Liu Z."/>
            <person name="Lutz R."/>
            <person name="Lynch J.A."/>
            <person name="da Fonseca R.N."/>
            <person name="Posnien N."/>
            <person name="Reuter R."/>
            <person name="Roth S."/>
            <person name="Savard J."/>
            <person name="Schinko J.B."/>
            <person name="Schmitt C."/>
            <person name="Schoppmeier M."/>
            <person name="Schroder R."/>
            <person name="Shippy T.D."/>
            <person name="Simonnet F."/>
            <person name="Marques-Souza H."/>
            <person name="Tautz D."/>
            <person name="Tomoyasu Y."/>
            <person name="Trauner J."/>
            <person name="Van der Zee M."/>
            <person name="Vervoort M."/>
            <person name="Wittkopp N."/>
            <person name="Wimmer E.A."/>
            <person name="Yang X."/>
            <person name="Jones A.K."/>
            <person name="Sattelle D.B."/>
            <person name="Ebert P.R."/>
            <person name="Nelson D."/>
            <person name="Scott J.G."/>
            <person name="Beeman R.W."/>
            <person name="Muthukrishnan S."/>
            <person name="Kramer K.J."/>
            <person name="Arakane Y."/>
            <person name="Beeman R.W."/>
            <person name="Zhu Q."/>
            <person name="Hogenkamp D."/>
            <person name="Dixit R."/>
            <person name="Oppert B."/>
            <person name="Jiang H."/>
            <person name="Zou Z."/>
            <person name="Marshall J."/>
            <person name="Elpidina E."/>
            <person name="Vinokurov K."/>
            <person name="Oppert C."/>
            <person name="Zou Z."/>
            <person name="Evans J."/>
            <person name="Lu Z."/>
            <person name="Zhao P."/>
            <person name="Sumathipala N."/>
            <person name="Altincicek B."/>
            <person name="Vilcinskas A."/>
            <person name="Williams M."/>
            <person name="Hultmark D."/>
            <person name="Hetru C."/>
            <person name="Jiang H."/>
            <person name="Grimmelikhuijzen C.J."/>
            <person name="Hauser F."/>
            <person name="Cazzamali G."/>
            <person name="Williamson M."/>
            <person name="Park Y."/>
            <person name="Li B."/>
            <person name="Tanaka Y."/>
            <person name="Predel R."/>
            <person name="Neupert S."/>
            <person name="Schachtner J."/>
            <person name="Verleyen P."/>
            <person name="Raible F."/>
            <person name="Bork P."/>
            <person name="Friedrich M."/>
            <person name="Walden K.K."/>
            <person name="Robertson H.M."/>
            <person name="Angeli S."/>
            <person name="Foret S."/>
            <person name="Bucher G."/>
            <person name="Schuetz S."/>
            <person name="Maleszka R."/>
            <person name="Wimmer E.A."/>
            <person name="Beeman R.W."/>
            <person name="Lorenzen M."/>
            <person name="Tomoyasu Y."/>
            <person name="Miller S.C."/>
            <person name="Grossmann D."/>
            <person name="Bucher G."/>
        </authorList>
    </citation>
    <scope>NUCLEOTIDE SEQUENCE [LARGE SCALE GENOMIC DNA]</scope>
    <source>
        <strain evidence="1 2">Georgia GA2</strain>
    </source>
</reference>